<dbReference type="SUPFAM" id="SSF53474">
    <property type="entry name" value="alpha/beta-Hydrolases"/>
    <property type="match status" value="1"/>
</dbReference>
<dbReference type="InterPro" id="IPR049492">
    <property type="entry name" value="BD-FAE-like_dom"/>
</dbReference>
<feature type="domain" description="BD-FAE-like" evidence="2">
    <location>
        <begin position="3"/>
        <end position="173"/>
    </location>
</feature>
<proteinExistence type="predicted"/>
<evidence type="ECO:0000259" key="2">
    <source>
        <dbReference type="Pfam" id="PF20434"/>
    </source>
</evidence>
<evidence type="ECO:0000313" key="4">
    <source>
        <dbReference type="Proteomes" id="UP000621510"/>
    </source>
</evidence>
<protein>
    <submittedName>
        <fullName evidence="3">Alpha/beta hydrolase</fullName>
    </submittedName>
</protein>
<name>A0ABS1PEM3_9ACTN</name>
<dbReference type="EMBL" id="JAERRG010000001">
    <property type="protein sequence ID" value="MBL1110813.1"/>
    <property type="molecule type" value="Genomic_DNA"/>
</dbReference>
<dbReference type="PANTHER" id="PTHR48081:SF33">
    <property type="entry name" value="KYNURENINE FORMAMIDASE"/>
    <property type="match status" value="1"/>
</dbReference>
<comment type="caution">
    <text evidence="3">The sequence shown here is derived from an EMBL/GenBank/DDBJ whole genome shotgun (WGS) entry which is preliminary data.</text>
</comment>
<sequence>MAVVIHGGFWRAKYTALLGRPLARDLAEHGWAAWNLEYRRVGNGGGHLTTLDDVSAGIDHLAVLENLDLSTVVTIGHSAGGHLATFAAGRQRYQRWSTSKVSVTAVIAQAAVMDLVAARRAALGNGAVDNYVGGPDVPINVETDPYQQIPLPVPVWCIHGWGDHEVPVAQSLSYVQQARGQGARANLVALDGDHFTVVDPDSVAWAVTRQLLDSLSTVPNDQSHLAGPAGEHIR</sequence>
<reference evidence="3 4" key="1">
    <citation type="submission" date="2021-01" db="EMBL/GenBank/DDBJ databases">
        <title>WGS of actinomycetes isolated from Thailand.</title>
        <authorList>
            <person name="Thawai C."/>
        </authorList>
    </citation>
    <scope>NUCLEOTIDE SEQUENCE [LARGE SCALE GENOMIC DNA]</scope>
    <source>
        <strain evidence="3 4">CA3R110</strain>
    </source>
</reference>
<dbReference type="GO" id="GO:0016787">
    <property type="term" value="F:hydrolase activity"/>
    <property type="evidence" value="ECO:0007669"/>
    <property type="project" value="UniProtKB-KW"/>
</dbReference>
<gene>
    <name evidence="3" type="ORF">JK364_00045</name>
</gene>
<dbReference type="PANTHER" id="PTHR48081">
    <property type="entry name" value="AB HYDROLASE SUPERFAMILY PROTEIN C4A8.06C"/>
    <property type="match status" value="1"/>
</dbReference>
<keyword evidence="4" id="KW-1185">Reference proteome</keyword>
<dbReference type="Proteomes" id="UP000621510">
    <property type="component" value="Unassembled WGS sequence"/>
</dbReference>
<keyword evidence="1 3" id="KW-0378">Hydrolase</keyword>
<evidence type="ECO:0000256" key="1">
    <source>
        <dbReference type="ARBA" id="ARBA00022801"/>
    </source>
</evidence>
<evidence type="ECO:0000313" key="3">
    <source>
        <dbReference type="EMBL" id="MBL1110813.1"/>
    </source>
</evidence>
<dbReference type="InterPro" id="IPR050300">
    <property type="entry name" value="GDXG_lipolytic_enzyme"/>
</dbReference>
<dbReference type="Gene3D" id="3.40.50.1820">
    <property type="entry name" value="alpha/beta hydrolase"/>
    <property type="match status" value="1"/>
</dbReference>
<organism evidence="3 4">
    <name type="scientific">Streptomyces endocoffeicus</name>
    <dbReference type="NCBI Taxonomy" id="2898945"/>
    <lineage>
        <taxon>Bacteria</taxon>
        <taxon>Bacillati</taxon>
        <taxon>Actinomycetota</taxon>
        <taxon>Actinomycetes</taxon>
        <taxon>Kitasatosporales</taxon>
        <taxon>Streptomycetaceae</taxon>
        <taxon>Streptomyces</taxon>
    </lineage>
</organism>
<accession>A0ABS1PEM3</accession>
<dbReference type="Pfam" id="PF20434">
    <property type="entry name" value="BD-FAE"/>
    <property type="match status" value="1"/>
</dbReference>
<dbReference type="InterPro" id="IPR029058">
    <property type="entry name" value="AB_hydrolase_fold"/>
</dbReference>